<accession>K8XDU3</accession>
<dbReference type="Proteomes" id="UP000005951">
    <property type="component" value="Unassembled WGS sequence"/>
</dbReference>
<comment type="caution">
    <text evidence="1">The sequence shown here is derived from an EMBL/GenBank/DDBJ whole genome shotgun (WGS) entry which is preliminary data.</text>
</comment>
<protein>
    <submittedName>
        <fullName evidence="1">Uncharacterized protein</fullName>
    </submittedName>
</protein>
<evidence type="ECO:0000313" key="1">
    <source>
        <dbReference type="EMBL" id="EKT79743.1"/>
    </source>
</evidence>
<dbReference type="AlphaFoldDB" id="K8XDU3"/>
<sequence length="68" mass="7278">MSGHQAGAQRSTVEAALYQATKHSWWVSEADVEAIVAGESAGPMYRTATAGRRADLTFPNPDALRGLF</sequence>
<name>K8XDU3_RHOOP</name>
<dbReference type="RefSeq" id="WP_005260837.1">
    <property type="nucleotide sequence ID" value="NZ_AJYC02000078.1"/>
</dbReference>
<reference evidence="1 2" key="1">
    <citation type="journal article" date="2013" name="Genome Announc.">
        <title>Draft Genome Sequence of Rhodococcus opacus Strain M213 Shows a Diverse Catabolic Potential.</title>
        <authorList>
            <person name="Pathak A."/>
            <person name="Green S.J."/>
            <person name="Ogram A."/>
            <person name="Chauhan A."/>
        </authorList>
    </citation>
    <scope>NUCLEOTIDE SEQUENCE [LARGE SCALE GENOMIC DNA]</scope>
    <source>
        <strain evidence="1 2">M213</strain>
    </source>
</reference>
<gene>
    <name evidence="1" type="ORF">WSS_A26010</name>
</gene>
<dbReference type="EMBL" id="AJYC02000078">
    <property type="protein sequence ID" value="EKT79743.1"/>
    <property type="molecule type" value="Genomic_DNA"/>
</dbReference>
<proteinExistence type="predicted"/>
<evidence type="ECO:0000313" key="2">
    <source>
        <dbReference type="Proteomes" id="UP000005951"/>
    </source>
</evidence>
<organism evidence="1 2">
    <name type="scientific">Rhodococcus opacus M213</name>
    <dbReference type="NCBI Taxonomy" id="1129896"/>
    <lineage>
        <taxon>Bacteria</taxon>
        <taxon>Bacillati</taxon>
        <taxon>Actinomycetota</taxon>
        <taxon>Actinomycetes</taxon>
        <taxon>Mycobacteriales</taxon>
        <taxon>Nocardiaceae</taxon>
        <taxon>Rhodococcus</taxon>
    </lineage>
</organism>